<dbReference type="GO" id="GO:0016787">
    <property type="term" value="F:hydrolase activity"/>
    <property type="evidence" value="ECO:0007669"/>
    <property type="project" value="UniProtKB-KW"/>
</dbReference>
<dbReference type="SUPFAM" id="SSF56784">
    <property type="entry name" value="HAD-like"/>
    <property type="match status" value="1"/>
</dbReference>
<dbReference type="SFLD" id="SFLDS00003">
    <property type="entry name" value="Haloacid_Dehalogenase"/>
    <property type="match status" value="1"/>
</dbReference>
<dbReference type="Pfam" id="PF00702">
    <property type="entry name" value="Hydrolase"/>
    <property type="match status" value="1"/>
</dbReference>
<keyword evidence="2 4" id="KW-0378">Hydrolase</keyword>
<dbReference type="RefSeq" id="WP_328237597.1">
    <property type="nucleotide sequence ID" value="NZ_JAROAS010000022.1"/>
</dbReference>
<keyword evidence="3" id="KW-0460">Magnesium</keyword>
<organism evidence="4 5">
    <name type="scientific">Shouchella miscanthi</name>
    <dbReference type="NCBI Taxonomy" id="2598861"/>
    <lineage>
        <taxon>Bacteria</taxon>
        <taxon>Bacillati</taxon>
        <taxon>Bacillota</taxon>
        <taxon>Bacilli</taxon>
        <taxon>Bacillales</taxon>
        <taxon>Bacillaceae</taxon>
        <taxon>Shouchella</taxon>
    </lineage>
</organism>
<dbReference type="Proteomes" id="UP001341820">
    <property type="component" value="Unassembled WGS sequence"/>
</dbReference>
<dbReference type="EMBL" id="JAROAS010000022">
    <property type="protein sequence ID" value="MED4128861.1"/>
    <property type="molecule type" value="Genomic_DNA"/>
</dbReference>
<dbReference type="Gene3D" id="1.10.150.240">
    <property type="entry name" value="Putative phosphatase, domain 2"/>
    <property type="match status" value="1"/>
</dbReference>
<name>A0ABU6NL05_9BACI</name>
<keyword evidence="1" id="KW-0479">Metal-binding</keyword>
<dbReference type="InterPro" id="IPR051400">
    <property type="entry name" value="HAD-like_hydrolase"/>
</dbReference>
<gene>
    <name evidence="4" type="ORF">P5F74_12005</name>
</gene>
<reference evidence="4 5" key="1">
    <citation type="submission" date="2023-03" db="EMBL/GenBank/DDBJ databases">
        <title>Bacillus Genome Sequencing.</title>
        <authorList>
            <person name="Dunlap C."/>
        </authorList>
    </citation>
    <scope>NUCLEOTIDE SEQUENCE [LARGE SCALE GENOMIC DNA]</scope>
    <source>
        <strain evidence="4 5">B-4107</strain>
    </source>
</reference>
<dbReference type="SFLD" id="SFLDG01129">
    <property type="entry name" value="C1.5:_HAD__Beta-PGM__Phosphata"/>
    <property type="match status" value="1"/>
</dbReference>
<evidence type="ECO:0000313" key="5">
    <source>
        <dbReference type="Proteomes" id="UP001341820"/>
    </source>
</evidence>
<comment type="caution">
    <text evidence="4">The sequence shown here is derived from an EMBL/GenBank/DDBJ whole genome shotgun (WGS) entry which is preliminary data.</text>
</comment>
<dbReference type="InterPro" id="IPR023198">
    <property type="entry name" value="PGP-like_dom2"/>
</dbReference>
<sequence length="227" mass="27094">MDKIICLDLDDTLIQTQECYYNTNNNLVTLLQKKKNLHREEILEKQSEIDISLISKKGFSPVRFPTSWVKTFKHFLNESYFCQEEIFNEAYKVFTNKIRLHNDAERFLNRIKESEFSVWIVTHGDLEIQNKRIKDINLDWVDKVIISRHKNIEMYEELKTDSHKPLVMIGNSVRHDIIPALEAGLEGIHIKRERVWQYDISNPNHSYRSFNSLDEIWNYITEEESLC</sequence>
<evidence type="ECO:0000256" key="3">
    <source>
        <dbReference type="ARBA" id="ARBA00022842"/>
    </source>
</evidence>
<keyword evidence="5" id="KW-1185">Reference proteome</keyword>
<dbReference type="Gene3D" id="3.40.50.1000">
    <property type="entry name" value="HAD superfamily/HAD-like"/>
    <property type="match status" value="1"/>
</dbReference>
<dbReference type="InterPro" id="IPR036412">
    <property type="entry name" value="HAD-like_sf"/>
</dbReference>
<proteinExistence type="predicted"/>
<accession>A0ABU6NL05</accession>
<dbReference type="PANTHER" id="PTHR46470:SF2">
    <property type="entry name" value="GLYCERALDEHYDE 3-PHOSPHATE PHOSPHATASE"/>
    <property type="match status" value="1"/>
</dbReference>
<evidence type="ECO:0000256" key="1">
    <source>
        <dbReference type="ARBA" id="ARBA00022723"/>
    </source>
</evidence>
<dbReference type="PANTHER" id="PTHR46470">
    <property type="entry name" value="N-ACYLNEURAMINATE-9-PHOSPHATASE"/>
    <property type="match status" value="1"/>
</dbReference>
<evidence type="ECO:0000256" key="2">
    <source>
        <dbReference type="ARBA" id="ARBA00022801"/>
    </source>
</evidence>
<dbReference type="InterPro" id="IPR023214">
    <property type="entry name" value="HAD_sf"/>
</dbReference>
<evidence type="ECO:0000313" key="4">
    <source>
        <dbReference type="EMBL" id="MED4128861.1"/>
    </source>
</evidence>
<protein>
    <submittedName>
        <fullName evidence="4">HAD family hydrolase</fullName>
    </submittedName>
</protein>